<dbReference type="RefSeq" id="XP_006815921.1">
    <property type="nucleotide sequence ID" value="XM_006815858.1"/>
</dbReference>
<name>A0ABM0M7D0_SACKO</name>
<feature type="compositionally biased region" description="Low complexity" evidence="1">
    <location>
        <begin position="106"/>
        <end position="118"/>
    </location>
</feature>
<gene>
    <name evidence="3" type="primary">LOC102805081</name>
</gene>
<accession>A0ABM0M7D0</accession>
<evidence type="ECO:0000313" key="2">
    <source>
        <dbReference type="Proteomes" id="UP000694865"/>
    </source>
</evidence>
<evidence type="ECO:0000256" key="1">
    <source>
        <dbReference type="SAM" id="MobiDB-lite"/>
    </source>
</evidence>
<feature type="region of interest" description="Disordered" evidence="1">
    <location>
        <begin position="1"/>
        <end position="173"/>
    </location>
</feature>
<evidence type="ECO:0000313" key="3">
    <source>
        <dbReference type="RefSeq" id="XP_006815921.1"/>
    </source>
</evidence>
<proteinExistence type="predicted"/>
<dbReference type="Proteomes" id="UP000694865">
    <property type="component" value="Unplaced"/>
</dbReference>
<organism evidence="2 3">
    <name type="scientific">Saccoglossus kowalevskii</name>
    <name type="common">Acorn worm</name>
    <dbReference type="NCBI Taxonomy" id="10224"/>
    <lineage>
        <taxon>Eukaryota</taxon>
        <taxon>Metazoa</taxon>
        <taxon>Hemichordata</taxon>
        <taxon>Enteropneusta</taxon>
        <taxon>Harrimaniidae</taxon>
        <taxon>Saccoglossus</taxon>
    </lineage>
</organism>
<sequence>MRKTMSGTGVTKRYSDYPTPKSSADVMRRSTGNVSKWASTDYNGVKKGTKNYDKPWMTNIKKERPQTLTKGTMSEEQNTRPARKTKKQDWDPKSKVTSPTFDEMFQSKTTSKPSQKSTWAAQDDEELLYKSAGYRGIQRRSEYEEDPLAGELVIAKSRPRQSEDEGYSTPTNL</sequence>
<feature type="compositionally biased region" description="Polar residues" evidence="1">
    <location>
        <begin position="66"/>
        <end position="80"/>
    </location>
</feature>
<dbReference type="GeneID" id="102805081"/>
<protein>
    <submittedName>
        <fullName evidence="3">Uncharacterized protein C8orf34-like</fullName>
    </submittedName>
</protein>
<reference evidence="3" key="1">
    <citation type="submission" date="2025-08" db="UniProtKB">
        <authorList>
            <consortium name="RefSeq"/>
        </authorList>
    </citation>
    <scope>IDENTIFICATION</scope>
    <source>
        <tissue evidence="3">Testes</tissue>
    </source>
</reference>
<feature type="compositionally biased region" description="Polar residues" evidence="1">
    <location>
        <begin position="30"/>
        <end position="42"/>
    </location>
</feature>
<keyword evidence="2" id="KW-1185">Reference proteome</keyword>